<evidence type="ECO:0000313" key="1">
    <source>
        <dbReference type="EMBL" id="MBA1373214.1"/>
    </source>
</evidence>
<dbReference type="InterPro" id="IPR010270">
    <property type="entry name" value="Phage_P2_GpM"/>
</dbReference>
<dbReference type="GO" id="GO:0004519">
    <property type="term" value="F:endonuclease activity"/>
    <property type="evidence" value="ECO:0007669"/>
    <property type="project" value="InterPro"/>
</dbReference>
<dbReference type="Proteomes" id="UP000589292">
    <property type="component" value="Unassembled WGS sequence"/>
</dbReference>
<protein>
    <submittedName>
        <fullName evidence="1">Terminase</fullName>
    </submittedName>
</protein>
<dbReference type="AlphaFoldDB" id="A0A7V8RB54"/>
<dbReference type="RefSeq" id="WP_181266327.1">
    <property type="nucleotide sequence ID" value="NZ_BAAAGB010000002.1"/>
</dbReference>
<dbReference type="EMBL" id="VDES01000001">
    <property type="protein sequence ID" value="MBA1373214.1"/>
    <property type="molecule type" value="Genomic_DNA"/>
</dbReference>
<organism evidence="1 2">
    <name type="scientific">Sphingomonas ursincola</name>
    <dbReference type="NCBI Taxonomy" id="56361"/>
    <lineage>
        <taxon>Bacteria</taxon>
        <taxon>Pseudomonadati</taxon>
        <taxon>Pseudomonadota</taxon>
        <taxon>Alphaproteobacteria</taxon>
        <taxon>Sphingomonadales</taxon>
        <taxon>Sphingomonadaceae</taxon>
        <taxon>Sphingomonas</taxon>
    </lineage>
</organism>
<evidence type="ECO:0000313" key="2">
    <source>
        <dbReference type="Proteomes" id="UP000589292"/>
    </source>
</evidence>
<accession>A0A7V8RB54</accession>
<sequence length="252" mass="27340">MTSLARRHRERALAAQAGQALEIAAAIGQAVAMPETGEVASEYRALYAVLQDNLRSLSDIQSIEGRNPIKREMAETFRAWVDGALAAGADGTAAQDEIVAQMMIWAIDYRDFERALDIGEHVLRFGVKLPERYLRTPACLLAEEIATAVLAEPQLASLEQLVRLDGLTSGYDMPDQARAKLLKALGRAYAKAAEDFDPEADSAPAGGKAALLHAALDAFRRALQLHKVIGVKKDIERLERLVEPPAGQTGQD</sequence>
<name>A0A7V8RB54_9SPHN</name>
<reference evidence="1 2" key="1">
    <citation type="journal article" date="1994" name="Int. J. Syst. Bacteriol.">
        <title>Phylogenetic positions of novel aerobic, bacteriochlorophyll a-containing bacteria and description of Roseococcus thiosulfatophilus gen. nov., sp. nov., Erythromicrobium ramosum gen. nov., sp. nov., and Erythrobacter litoralis sp. nov.</title>
        <authorList>
            <person name="Yurkov V."/>
            <person name="Stackebrandt E."/>
            <person name="Holmes A."/>
            <person name="Fuerst J.A."/>
            <person name="Hugenholtz P."/>
            <person name="Golecki J."/>
            <person name="Gad'on N."/>
            <person name="Gorlenko V.M."/>
            <person name="Kompantseva E.I."/>
            <person name="Drews G."/>
        </authorList>
    </citation>
    <scope>NUCLEOTIDE SEQUENCE [LARGE SCALE GENOMIC DNA]</scope>
    <source>
        <strain evidence="1 2">KR-99</strain>
    </source>
</reference>
<proteinExistence type="predicted"/>
<keyword evidence="2" id="KW-1185">Reference proteome</keyword>
<gene>
    <name evidence="1" type="ORF">FG486_02595</name>
</gene>
<dbReference type="Pfam" id="PF05944">
    <property type="entry name" value="Phage_term_smal"/>
    <property type="match status" value="1"/>
</dbReference>
<dbReference type="GO" id="GO:0003677">
    <property type="term" value="F:DNA binding"/>
    <property type="evidence" value="ECO:0007669"/>
    <property type="project" value="InterPro"/>
</dbReference>
<comment type="caution">
    <text evidence="1">The sequence shown here is derived from an EMBL/GenBank/DDBJ whole genome shotgun (WGS) entry which is preliminary data.</text>
</comment>